<keyword evidence="2" id="KW-1185">Reference proteome</keyword>
<reference evidence="1" key="1">
    <citation type="submission" date="2024-02" db="EMBL/GenBank/DDBJ databases">
        <authorList>
            <consortium name="ELIXIR-Norway"/>
            <consortium name="Elixir Norway"/>
        </authorList>
    </citation>
    <scope>NUCLEOTIDE SEQUENCE</scope>
</reference>
<organism evidence="1 2">
    <name type="scientific">Sphagnum jensenii</name>
    <dbReference type="NCBI Taxonomy" id="128206"/>
    <lineage>
        <taxon>Eukaryota</taxon>
        <taxon>Viridiplantae</taxon>
        <taxon>Streptophyta</taxon>
        <taxon>Embryophyta</taxon>
        <taxon>Bryophyta</taxon>
        <taxon>Sphagnophytina</taxon>
        <taxon>Sphagnopsida</taxon>
        <taxon>Sphagnales</taxon>
        <taxon>Sphagnaceae</taxon>
        <taxon>Sphagnum</taxon>
    </lineage>
</organism>
<dbReference type="Proteomes" id="UP001497444">
    <property type="component" value="Unassembled WGS sequence"/>
</dbReference>
<gene>
    <name evidence="1" type="ORF">CSSPJE1EN1_LOCUS25788</name>
</gene>
<sequence>MNQNVSPQLLTSQFAFVLENILPTPLGKGRVRYGNRLMPGITLPADAVILEDFPYPKTNGERQAILYTQVFTRDATVTEATVVNQSQFSFKTSTPQKYAADTAVEVVYTSTSGIGNVLSSLIVAVKTNEQQVTTITVENNSFPDEENIQITEIRYSSGSVYVYDFQLLTTTLLKQGLSIACVPRSLTYLNRLFIYNGVDKVLMWDGTTLSEVIEFVRETATNFIRMDDTHFSFTAGNGFNISKYQNNNLIQIKVNGIMALQTEVVNVTEQDRTVTLTTKDILPQFVPDETHLFYRDWIPRFSFMAVAHDRIWGLGEGAVGLNYRSPDQALRVFFSYKSASLVDWFNPQTKAVPSLDLSDKEDQPDNLEAIVTMGNFTAFLGRKQTYLYTGSEPLGGAPPAPGKPLFEYHSTLPVGVVHGNLVVSLANDTFFVSQNGILSFGTLNIARQFAVSSSNAVDPVVRENVASIMTSNRAYRACRSFLYPAGSFAGFKIGFNKVLVSMYETSLTAWSFFSGDFRVATSFMTTLDGFFVFEYQESTVSICRQYHSFSPVWRSGWRSFDFFPVGVACGASARKTMGKQTL</sequence>
<accession>A0ABP0VBT9</accession>
<proteinExistence type="predicted"/>
<comment type="caution">
    <text evidence="1">The sequence shown here is derived from an EMBL/GenBank/DDBJ whole genome shotgun (WGS) entry which is preliminary data.</text>
</comment>
<evidence type="ECO:0000313" key="2">
    <source>
        <dbReference type="Proteomes" id="UP001497444"/>
    </source>
</evidence>
<protein>
    <submittedName>
        <fullName evidence="1">Uncharacterized protein</fullName>
    </submittedName>
</protein>
<dbReference type="EMBL" id="CAXAQS010000168">
    <property type="protein sequence ID" value="CAK9250410.1"/>
    <property type="molecule type" value="Genomic_DNA"/>
</dbReference>
<name>A0ABP0VBT9_9BRYO</name>
<evidence type="ECO:0000313" key="1">
    <source>
        <dbReference type="EMBL" id="CAK9250410.1"/>
    </source>
</evidence>